<gene>
    <name evidence="2" type="ORF">B1B_13481</name>
</gene>
<organism evidence="2">
    <name type="scientific">mine drainage metagenome</name>
    <dbReference type="NCBI Taxonomy" id="410659"/>
    <lineage>
        <taxon>unclassified sequences</taxon>
        <taxon>metagenomes</taxon>
        <taxon>ecological metagenomes</taxon>
    </lineage>
</organism>
<dbReference type="InterPro" id="IPR051207">
    <property type="entry name" value="ComplexI_NDUFA9_subunit"/>
</dbReference>
<accession>T0Z9B5</accession>
<protein>
    <submittedName>
        <fullName evidence="2">NmrA family protein</fullName>
    </submittedName>
</protein>
<evidence type="ECO:0000313" key="2">
    <source>
        <dbReference type="EMBL" id="EQD44551.1"/>
    </source>
</evidence>
<dbReference type="PANTHER" id="PTHR12126">
    <property type="entry name" value="NADH-UBIQUINONE OXIDOREDUCTASE 39 KDA SUBUNIT-RELATED"/>
    <property type="match status" value="1"/>
</dbReference>
<dbReference type="SUPFAM" id="SSF51735">
    <property type="entry name" value="NAD(P)-binding Rossmann-fold domains"/>
    <property type="match status" value="1"/>
</dbReference>
<comment type="caution">
    <text evidence="2">The sequence shown here is derived from an EMBL/GenBank/DDBJ whole genome shotgun (WGS) entry which is preliminary data.</text>
</comment>
<proteinExistence type="predicted"/>
<reference evidence="2" key="2">
    <citation type="journal article" date="2014" name="ISME J.">
        <title>Microbial stratification in low pH oxic and suboxic macroscopic growths along an acid mine drainage.</title>
        <authorList>
            <person name="Mendez-Garcia C."/>
            <person name="Mesa V."/>
            <person name="Sprenger R.R."/>
            <person name="Richter M."/>
            <person name="Diez M.S."/>
            <person name="Solano J."/>
            <person name="Bargiela R."/>
            <person name="Golyshina O.V."/>
            <person name="Manteca A."/>
            <person name="Ramos J.L."/>
            <person name="Gallego J.R."/>
            <person name="Llorente I."/>
            <person name="Martins Dos Santos V.A."/>
            <person name="Jensen O.N."/>
            <person name="Pelaez A.I."/>
            <person name="Sanchez J."/>
            <person name="Ferrer M."/>
        </authorList>
    </citation>
    <scope>NUCLEOTIDE SEQUENCE</scope>
</reference>
<dbReference type="InterPro" id="IPR036291">
    <property type="entry name" value="NAD(P)-bd_dom_sf"/>
</dbReference>
<sequence>MQSGTTKVLICGGTGFVGRALTEAFVRSGATPRVLARSPESARRSLPAGVDVVPGNVVTGAGLPKALDGISIVYYLIHSMGPGAASADFAAADRLAATHLMEAARAARVDRIIYLGGLGDDAPAPSRHLESRRDVGRILRSGSAAVTELRAGIVIGAGGSSFEMMVQLVEHLPIMICPRWIDRRCQPIARSDLVEYLLGCHRQDATRGETYDVGGPEVLRYSEMLMRLGRSLGRPPCLVVLPRFTPGLSAHWVGYITDVTPNLARPIIDGMYVEAVCRDDRIRKIFPLPLEPFDRAASEALAARGREPNAHRLRGGHPVRPLEGRIFRLTGRAGGPGSVELPEVR</sequence>
<reference evidence="2" key="1">
    <citation type="submission" date="2013-08" db="EMBL/GenBank/DDBJ databases">
        <authorList>
            <person name="Mendez C."/>
            <person name="Richter M."/>
            <person name="Ferrer M."/>
            <person name="Sanchez J."/>
        </authorList>
    </citation>
    <scope>NUCLEOTIDE SEQUENCE</scope>
</reference>
<dbReference type="PANTHER" id="PTHR12126:SF11">
    <property type="entry name" value="NADH DEHYDROGENASE [UBIQUINONE] 1 ALPHA SUBCOMPLEX SUBUNIT 9, MITOCHONDRIAL"/>
    <property type="match status" value="1"/>
</dbReference>
<name>T0Z9B5_9ZZZZ</name>
<dbReference type="AlphaFoldDB" id="T0Z9B5"/>
<evidence type="ECO:0000259" key="1">
    <source>
        <dbReference type="Pfam" id="PF13460"/>
    </source>
</evidence>
<dbReference type="EMBL" id="AUZY01008875">
    <property type="protein sequence ID" value="EQD44551.1"/>
    <property type="molecule type" value="Genomic_DNA"/>
</dbReference>
<dbReference type="InterPro" id="IPR016040">
    <property type="entry name" value="NAD(P)-bd_dom"/>
</dbReference>
<dbReference type="Pfam" id="PF13460">
    <property type="entry name" value="NAD_binding_10"/>
    <property type="match status" value="1"/>
</dbReference>
<dbReference type="GO" id="GO:0044877">
    <property type="term" value="F:protein-containing complex binding"/>
    <property type="evidence" value="ECO:0007669"/>
    <property type="project" value="TreeGrafter"/>
</dbReference>
<feature type="domain" description="NAD(P)-binding" evidence="1">
    <location>
        <begin position="12"/>
        <end position="150"/>
    </location>
</feature>
<dbReference type="Gene3D" id="3.40.50.720">
    <property type="entry name" value="NAD(P)-binding Rossmann-like Domain"/>
    <property type="match status" value="1"/>
</dbReference>